<dbReference type="SUPFAM" id="SSF52540">
    <property type="entry name" value="P-loop containing nucleoside triphosphate hydrolases"/>
    <property type="match status" value="1"/>
</dbReference>
<dbReference type="Pfam" id="PF13238">
    <property type="entry name" value="AAA_18"/>
    <property type="match status" value="1"/>
</dbReference>
<dbReference type="Proteomes" id="UP000824241">
    <property type="component" value="Unassembled WGS sequence"/>
</dbReference>
<gene>
    <name evidence="1" type="ORF">IAB37_03695</name>
</gene>
<evidence type="ECO:0000313" key="1">
    <source>
        <dbReference type="EMBL" id="HIR60660.1"/>
    </source>
</evidence>
<dbReference type="EMBL" id="DVHA01000120">
    <property type="protein sequence ID" value="HIR60660.1"/>
    <property type="molecule type" value="Genomic_DNA"/>
</dbReference>
<proteinExistence type="predicted"/>
<accession>A0A9D1DWW7</accession>
<name>A0A9D1DWW7_9FIRM</name>
<evidence type="ECO:0000313" key="2">
    <source>
        <dbReference type="Proteomes" id="UP000824241"/>
    </source>
</evidence>
<dbReference type="CDD" id="cd02019">
    <property type="entry name" value="NK"/>
    <property type="match status" value="1"/>
</dbReference>
<reference evidence="1" key="2">
    <citation type="journal article" date="2021" name="PeerJ">
        <title>Extensive microbial diversity within the chicken gut microbiome revealed by metagenomics and culture.</title>
        <authorList>
            <person name="Gilroy R."/>
            <person name="Ravi A."/>
            <person name="Getino M."/>
            <person name="Pursley I."/>
            <person name="Horton D.L."/>
            <person name="Alikhan N.F."/>
            <person name="Baker D."/>
            <person name="Gharbi K."/>
            <person name="Hall N."/>
            <person name="Watson M."/>
            <person name="Adriaenssens E.M."/>
            <person name="Foster-Nyarko E."/>
            <person name="Jarju S."/>
            <person name="Secka A."/>
            <person name="Antonio M."/>
            <person name="Oren A."/>
            <person name="Chaudhuri R.R."/>
            <person name="La Ragione R."/>
            <person name="Hildebrand F."/>
            <person name="Pallen M.J."/>
        </authorList>
    </citation>
    <scope>NUCLEOTIDE SEQUENCE</scope>
    <source>
        <strain evidence="1">CHK189-12415</strain>
    </source>
</reference>
<comment type="caution">
    <text evidence="1">The sequence shown here is derived from an EMBL/GenBank/DDBJ whole genome shotgun (WGS) entry which is preliminary data.</text>
</comment>
<dbReference type="AlphaFoldDB" id="A0A9D1DWW7"/>
<dbReference type="InterPro" id="IPR027417">
    <property type="entry name" value="P-loop_NTPase"/>
</dbReference>
<protein>
    <submittedName>
        <fullName evidence="1">AAA family ATPase</fullName>
    </submittedName>
</protein>
<sequence length="171" mass="19474">MKRLIFIGGAMGVGKTATARALQNRLQPAAMLDGDWCWDIQPFTVNDGTKEMVQQNITFLLRQFLHSPACETVIFSWVMDHREIAEELLRRIGAETLRETEVHWFSLTCSPETLERHIRGDIEKGLRKESDIERSIARLPLYDKLPSVLIPVDGITAEEAAEVIIQRMNAE</sequence>
<reference evidence="1" key="1">
    <citation type="submission" date="2020-10" db="EMBL/GenBank/DDBJ databases">
        <authorList>
            <person name="Gilroy R."/>
        </authorList>
    </citation>
    <scope>NUCLEOTIDE SEQUENCE</scope>
    <source>
        <strain evidence="1">CHK189-12415</strain>
    </source>
</reference>
<organism evidence="1 2">
    <name type="scientific">Candidatus Faecivivens stercoravium</name>
    <dbReference type="NCBI Taxonomy" id="2840803"/>
    <lineage>
        <taxon>Bacteria</taxon>
        <taxon>Bacillati</taxon>
        <taxon>Bacillota</taxon>
        <taxon>Clostridia</taxon>
        <taxon>Eubacteriales</taxon>
        <taxon>Oscillospiraceae</taxon>
        <taxon>Oscillospiraceae incertae sedis</taxon>
        <taxon>Candidatus Faecivivens</taxon>
    </lineage>
</organism>
<dbReference type="Gene3D" id="3.40.50.300">
    <property type="entry name" value="P-loop containing nucleotide triphosphate hydrolases"/>
    <property type="match status" value="1"/>
</dbReference>